<proteinExistence type="predicted"/>
<gene>
    <name evidence="2" type="ORF">MARPO_0015s0002</name>
</gene>
<accession>A0A2R6XGE2</accession>
<sequence>MILLSGHSHVRGRSRDATSAGSTAELGSSIALSQRSLARSLARARLDFRHAHGIVDDSQLASRRLGSPRMVRRGVPIWACLHYSGVFFPSQAEQQLPQHSTPAVSALSLQKVQGQHRSFTLTREVLLDTG</sequence>
<evidence type="ECO:0000256" key="1">
    <source>
        <dbReference type="SAM" id="MobiDB-lite"/>
    </source>
</evidence>
<feature type="region of interest" description="Disordered" evidence="1">
    <location>
        <begin position="1"/>
        <end position="25"/>
    </location>
</feature>
<keyword evidence="3" id="KW-1185">Reference proteome</keyword>
<dbReference type="EMBL" id="KZ772687">
    <property type="protein sequence ID" value="PTQ45172.1"/>
    <property type="molecule type" value="Genomic_DNA"/>
</dbReference>
<organism evidence="2 3">
    <name type="scientific">Marchantia polymorpha</name>
    <name type="common">Common liverwort</name>
    <name type="synonym">Marchantia aquatica</name>
    <dbReference type="NCBI Taxonomy" id="3197"/>
    <lineage>
        <taxon>Eukaryota</taxon>
        <taxon>Viridiplantae</taxon>
        <taxon>Streptophyta</taxon>
        <taxon>Embryophyta</taxon>
        <taxon>Marchantiophyta</taxon>
        <taxon>Marchantiopsida</taxon>
        <taxon>Marchantiidae</taxon>
        <taxon>Marchantiales</taxon>
        <taxon>Marchantiaceae</taxon>
        <taxon>Marchantia</taxon>
    </lineage>
</organism>
<evidence type="ECO:0000313" key="3">
    <source>
        <dbReference type="Proteomes" id="UP000244005"/>
    </source>
</evidence>
<reference evidence="3" key="1">
    <citation type="journal article" date="2017" name="Cell">
        <title>Insights into land plant evolution garnered from the Marchantia polymorpha genome.</title>
        <authorList>
            <person name="Bowman J.L."/>
            <person name="Kohchi T."/>
            <person name="Yamato K.T."/>
            <person name="Jenkins J."/>
            <person name="Shu S."/>
            <person name="Ishizaki K."/>
            <person name="Yamaoka S."/>
            <person name="Nishihama R."/>
            <person name="Nakamura Y."/>
            <person name="Berger F."/>
            <person name="Adam C."/>
            <person name="Aki S.S."/>
            <person name="Althoff F."/>
            <person name="Araki T."/>
            <person name="Arteaga-Vazquez M.A."/>
            <person name="Balasubrmanian S."/>
            <person name="Barry K."/>
            <person name="Bauer D."/>
            <person name="Boehm C.R."/>
            <person name="Briginshaw L."/>
            <person name="Caballero-Perez J."/>
            <person name="Catarino B."/>
            <person name="Chen F."/>
            <person name="Chiyoda S."/>
            <person name="Chovatia M."/>
            <person name="Davies K.M."/>
            <person name="Delmans M."/>
            <person name="Demura T."/>
            <person name="Dierschke T."/>
            <person name="Dolan L."/>
            <person name="Dorantes-Acosta A.E."/>
            <person name="Eklund D.M."/>
            <person name="Florent S.N."/>
            <person name="Flores-Sandoval E."/>
            <person name="Fujiyama A."/>
            <person name="Fukuzawa H."/>
            <person name="Galik B."/>
            <person name="Grimanelli D."/>
            <person name="Grimwood J."/>
            <person name="Grossniklaus U."/>
            <person name="Hamada T."/>
            <person name="Haseloff J."/>
            <person name="Hetherington A.J."/>
            <person name="Higo A."/>
            <person name="Hirakawa Y."/>
            <person name="Hundley H.N."/>
            <person name="Ikeda Y."/>
            <person name="Inoue K."/>
            <person name="Inoue S.I."/>
            <person name="Ishida S."/>
            <person name="Jia Q."/>
            <person name="Kakita M."/>
            <person name="Kanazawa T."/>
            <person name="Kawai Y."/>
            <person name="Kawashima T."/>
            <person name="Kennedy M."/>
            <person name="Kinose K."/>
            <person name="Kinoshita T."/>
            <person name="Kohara Y."/>
            <person name="Koide E."/>
            <person name="Komatsu K."/>
            <person name="Kopischke S."/>
            <person name="Kubo M."/>
            <person name="Kyozuka J."/>
            <person name="Lagercrantz U."/>
            <person name="Lin S.S."/>
            <person name="Lindquist E."/>
            <person name="Lipzen A.M."/>
            <person name="Lu C.W."/>
            <person name="De Luna E."/>
            <person name="Martienssen R.A."/>
            <person name="Minamino N."/>
            <person name="Mizutani M."/>
            <person name="Mizutani M."/>
            <person name="Mochizuki N."/>
            <person name="Monte I."/>
            <person name="Mosher R."/>
            <person name="Nagasaki H."/>
            <person name="Nakagami H."/>
            <person name="Naramoto S."/>
            <person name="Nishitani K."/>
            <person name="Ohtani M."/>
            <person name="Okamoto T."/>
            <person name="Okumura M."/>
            <person name="Phillips J."/>
            <person name="Pollak B."/>
            <person name="Reinders A."/>
            <person name="Rovekamp M."/>
            <person name="Sano R."/>
            <person name="Sawa S."/>
            <person name="Schmid M.W."/>
            <person name="Shirakawa M."/>
            <person name="Solano R."/>
            <person name="Spunde A."/>
            <person name="Suetsugu N."/>
            <person name="Sugano S."/>
            <person name="Sugiyama A."/>
            <person name="Sun R."/>
            <person name="Suzuki Y."/>
            <person name="Takenaka M."/>
            <person name="Takezawa D."/>
            <person name="Tomogane H."/>
            <person name="Tsuzuki M."/>
            <person name="Ueda T."/>
            <person name="Umeda M."/>
            <person name="Ward J.M."/>
            <person name="Watanabe Y."/>
            <person name="Yazaki K."/>
            <person name="Yokoyama R."/>
            <person name="Yoshitake Y."/>
            <person name="Yotsui I."/>
            <person name="Zachgo S."/>
            <person name="Schmutz J."/>
        </authorList>
    </citation>
    <scope>NUCLEOTIDE SEQUENCE [LARGE SCALE GENOMIC DNA]</scope>
    <source>
        <strain evidence="3">Tak-1</strain>
    </source>
</reference>
<dbReference type="AlphaFoldDB" id="A0A2R6XGE2"/>
<dbReference type="Gramene" id="Mp2g07140.1">
    <property type="protein sequence ID" value="Mp2g07140.1.cds"/>
    <property type="gene ID" value="Mp2g07140"/>
</dbReference>
<evidence type="ECO:0000313" key="2">
    <source>
        <dbReference type="EMBL" id="PTQ45172.1"/>
    </source>
</evidence>
<dbReference type="Proteomes" id="UP000244005">
    <property type="component" value="Unassembled WGS sequence"/>
</dbReference>
<protein>
    <submittedName>
        <fullName evidence="2">Uncharacterized protein</fullName>
    </submittedName>
</protein>
<name>A0A2R6XGE2_MARPO</name>